<feature type="chain" id="PRO_5016032205" evidence="1">
    <location>
        <begin position="23"/>
        <end position="96"/>
    </location>
</feature>
<comment type="caution">
    <text evidence="2">The sequence shown here is derived from an EMBL/GenBank/DDBJ whole genome shotgun (WGS) entry which is preliminary data.</text>
</comment>
<gene>
    <name evidence="2" type="ORF">C7410_102252</name>
</gene>
<protein>
    <submittedName>
        <fullName evidence="2">Uncharacterized protein DUF4148</fullName>
    </submittedName>
</protein>
<organism evidence="2 3">
    <name type="scientific">Paraburkholderia silvatlantica</name>
    <dbReference type="NCBI Taxonomy" id="321895"/>
    <lineage>
        <taxon>Bacteria</taxon>
        <taxon>Pseudomonadati</taxon>
        <taxon>Pseudomonadota</taxon>
        <taxon>Betaproteobacteria</taxon>
        <taxon>Burkholderiales</taxon>
        <taxon>Burkholderiaceae</taxon>
        <taxon>Paraburkholderia</taxon>
    </lineage>
</organism>
<keyword evidence="1" id="KW-0732">Signal</keyword>
<sequence>MKSLLKAVALTVALAAPLAAFAQADQGLTREQVREQLVEFQQTSRNQAAVATQTTAPVAQTDGSFGGVSNSTSVAGARYVSEAARTGPQSVYFGGE</sequence>
<accession>A0A2V4TQ60</accession>
<proteinExistence type="predicted"/>
<feature type="signal peptide" evidence="1">
    <location>
        <begin position="1"/>
        <end position="22"/>
    </location>
</feature>
<dbReference type="RefSeq" id="WP_110854363.1">
    <property type="nucleotide sequence ID" value="NZ_QJSQ01000002.1"/>
</dbReference>
<reference evidence="2 3" key="1">
    <citation type="submission" date="2018-06" db="EMBL/GenBank/DDBJ databases">
        <title>Genomic Encyclopedia of Type Strains, Phase IV (KMG-V): Genome sequencing to study the core and pangenomes of soil and plant-associated prokaryotes.</title>
        <authorList>
            <person name="Whitman W."/>
        </authorList>
    </citation>
    <scope>NUCLEOTIDE SEQUENCE [LARGE SCALE GENOMIC DNA]</scope>
    <source>
        <strain evidence="2 3">SRCL-318</strain>
    </source>
</reference>
<evidence type="ECO:0000256" key="1">
    <source>
        <dbReference type="SAM" id="SignalP"/>
    </source>
</evidence>
<name>A0A2V4TQ60_9BURK</name>
<evidence type="ECO:0000313" key="2">
    <source>
        <dbReference type="EMBL" id="PYE27569.1"/>
    </source>
</evidence>
<dbReference type="AlphaFoldDB" id="A0A2V4TQ60"/>
<dbReference type="EMBL" id="QJSQ01000002">
    <property type="protein sequence ID" value="PYE27569.1"/>
    <property type="molecule type" value="Genomic_DNA"/>
</dbReference>
<dbReference type="Proteomes" id="UP000247772">
    <property type="component" value="Unassembled WGS sequence"/>
</dbReference>
<evidence type="ECO:0000313" key="3">
    <source>
        <dbReference type="Proteomes" id="UP000247772"/>
    </source>
</evidence>
<dbReference type="OrthoDB" id="9113708at2"/>